<accession>A0AAD2FVZ5</accession>
<evidence type="ECO:0000313" key="1">
    <source>
        <dbReference type="EMBL" id="CAJ1954105.1"/>
    </source>
</evidence>
<dbReference type="AlphaFoldDB" id="A0AAD2FVZ5"/>
<protein>
    <submittedName>
        <fullName evidence="1">Uncharacterized protein</fullName>
    </submittedName>
</protein>
<evidence type="ECO:0000313" key="2">
    <source>
        <dbReference type="Proteomes" id="UP001295423"/>
    </source>
</evidence>
<dbReference type="Proteomes" id="UP001295423">
    <property type="component" value="Unassembled WGS sequence"/>
</dbReference>
<gene>
    <name evidence="1" type="ORF">CYCCA115_LOCUS14700</name>
</gene>
<name>A0AAD2FVZ5_9STRA</name>
<comment type="caution">
    <text evidence="1">The sequence shown here is derived from an EMBL/GenBank/DDBJ whole genome shotgun (WGS) entry which is preliminary data.</text>
</comment>
<dbReference type="EMBL" id="CAKOGP040001858">
    <property type="protein sequence ID" value="CAJ1954105.1"/>
    <property type="molecule type" value="Genomic_DNA"/>
</dbReference>
<organism evidence="1 2">
    <name type="scientific">Cylindrotheca closterium</name>
    <dbReference type="NCBI Taxonomy" id="2856"/>
    <lineage>
        <taxon>Eukaryota</taxon>
        <taxon>Sar</taxon>
        <taxon>Stramenopiles</taxon>
        <taxon>Ochrophyta</taxon>
        <taxon>Bacillariophyta</taxon>
        <taxon>Bacillariophyceae</taxon>
        <taxon>Bacillariophycidae</taxon>
        <taxon>Bacillariales</taxon>
        <taxon>Bacillariaceae</taxon>
        <taxon>Cylindrotheca</taxon>
    </lineage>
</organism>
<keyword evidence="2" id="KW-1185">Reference proteome</keyword>
<reference evidence="1" key="1">
    <citation type="submission" date="2023-08" db="EMBL/GenBank/DDBJ databases">
        <authorList>
            <person name="Audoor S."/>
            <person name="Bilcke G."/>
        </authorList>
    </citation>
    <scope>NUCLEOTIDE SEQUENCE</scope>
</reference>
<proteinExistence type="predicted"/>
<sequence length="212" mass="23595">MPSITTTPRLSSRQTVRVFESNFLKYLSIYDGVIRNTITENELDLASTVFEDQVRLVPKTSDNTKTVSMDQLKAMMQRYLQSGTRFELLEVHLLKQSKNQKNGDIFDDETASSTFDDGTIRIQYSARLVKANGDSEIGTTRVTLSSSGRIQSVVDAPSSKLDEEMSINSDASSEENECRSEIDSSEFHLLVGFGSSNKANSSILLTPVFRSL</sequence>